<keyword evidence="3" id="KW-1185">Reference proteome</keyword>
<feature type="transmembrane region" description="Helical" evidence="1">
    <location>
        <begin position="24"/>
        <end position="50"/>
    </location>
</feature>
<keyword evidence="1" id="KW-0812">Transmembrane</keyword>
<protein>
    <submittedName>
        <fullName evidence="2">Uncharacterized protein</fullName>
    </submittedName>
</protein>
<name>A0A8J4W027_9ROSI</name>
<keyword evidence="1" id="KW-1133">Transmembrane helix</keyword>
<comment type="caution">
    <text evidence="2">The sequence shown here is derived from an EMBL/GenBank/DDBJ whole genome shotgun (WGS) entry which is preliminary data.</text>
</comment>
<accession>A0A8J4W027</accession>
<keyword evidence="1" id="KW-0472">Membrane</keyword>
<evidence type="ECO:0000256" key="1">
    <source>
        <dbReference type="SAM" id="Phobius"/>
    </source>
</evidence>
<evidence type="ECO:0000313" key="2">
    <source>
        <dbReference type="EMBL" id="KAF3964346.1"/>
    </source>
</evidence>
<dbReference type="AlphaFoldDB" id="A0A8J4W027"/>
<gene>
    <name evidence="2" type="ORF">CMV_011357</name>
</gene>
<evidence type="ECO:0000313" key="3">
    <source>
        <dbReference type="Proteomes" id="UP000737018"/>
    </source>
</evidence>
<reference evidence="2" key="1">
    <citation type="submission" date="2020-03" db="EMBL/GenBank/DDBJ databases">
        <title>Castanea mollissima Vanexum genome sequencing.</title>
        <authorList>
            <person name="Staton M."/>
        </authorList>
    </citation>
    <scope>NUCLEOTIDE SEQUENCE</scope>
    <source>
        <tissue evidence="2">Leaf</tissue>
    </source>
</reference>
<proteinExistence type="predicted"/>
<organism evidence="2 3">
    <name type="scientific">Castanea mollissima</name>
    <name type="common">Chinese chestnut</name>
    <dbReference type="NCBI Taxonomy" id="60419"/>
    <lineage>
        <taxon>Eukaryota</taxon>
        <taxon>Viridiplantae</taxon>
        <taxon>Streptophyta</taxon>
        <taxon>Embryophyta</taxon>
        <taxon>Tracheophyta</taxon>
        <taxon>Spermatophyta</taxon>
        <taxon>Magnoliopsida</taxon>
        <taxon>eudicotyledons</taxon>
        <taxon>Gunneridae</taxon>
        <taxon>Pentapetalae</taxon>
        <taxon>rosids</taxon>
        <taxon>fabids</taxon>
        <taxon>Fagales</taxon>
        <taxon>Fagaceae</taxon>
        <taxon>Castanea</taxon>
    </lineage>
</organism>
<sequence length="79" mass="8918">MTKAYISDASNECSNNLSTEEDGLLVIIFYHVGPLGSYLFPWALMAYLLLSCFFHSFPFSSPFTIWPFSAFGPFVENGY</sequence>
<dbReference type="EMBL" id="JRKL02001379">
    <property type="protein sequence ID" value="KAF3964346.1"/>
    <property type="molecule type" value="Genomic_DNA"/>
</dbReference>
<dbReference type="Proteomes" id="UP000737018">
    <property type="component" value="Unassembled WGS sequence"/>
</dbReference>